<dbReference type="SUPFAM" id="SSF55816">
    <property type="entry name" value="5'-nucleotidase (syn. UDP-sugar hydrolase), C-terminal domain"/>
    <property type="match status" value="1"/>
</dbReference>
<reference evidence="5" key="1">
    <citation type="submission" date="2019-11" db="EMBL/GenBank/DDBJ databases">
        <title>Microbial mats filling the niche in hypersaline microbial mats.</title>
        <authorList>
            <person name="Wong H.L."/>
            <person name="Macleod F.I."/>
            <person name="White R.A. III"/>
            <person name="Burns B.P."/>
        </authorList>
    </citation>
    <scope>NUCLEOTIDE SEQUENCE</scope>
    <source>
        <strain evidence="5">Rbin_158</strain>
    </source>
</reference>
<dbReference type="SUPFAM" id="SSF56300">
    <property type="entry name" value="Metallo-dependent phosphatases"/>
    <property type="match status" value="1"/>
</dbReference>
<gene>
    <name evidence="5" type="ORF">GF339_18995</name>
</gene>
<dbReference type="InterPro" id="IPR008334">
    <property type="entry name" value="5'-Nucleotdase_C"/>
</dbReference>
<feature type="domain" description="Calcineurin-like phosphoesterase" evidence="3">
    <location>
        <begin position="36"/>
        <end position="268"/>
    </location>
</feature>
<comment type="caution">
    <text evidence="5">The sequence shown here is derived from an EMBL/GenBank/DDBJ whole genome shotgun (WGS) entry which is preliminary data.</text>
</comment>
<sequence length="611" mass="69039">MRQAPNSLASRLVSLIVIVVILSLSGSMAAAKTVKLKIIETSDIHGSFFPYDFIQAKEVSTSLAQISTYVKKQRAKPDQHVILVDNGDILQGQPTVYYYNFEKTDTPHICAQIMNFMHYDLGVVGNHDIEAGHAVYDKLVEEFQFPWLAANAVKTEDGQPYFEPYTVIEKDGITIAVLGLITPWIPHWLPENLWEGMAFEDMIATSRKWVQHIQEHEQPDLLIGVFHAGVDYTYKGMTAETPNNENASQLVAEQVPGFDVIFVGHDHAAWNETVTNSAGEEVHILGPKDAAENAAVAAITMTYDETQKTWTTEIDGQIITVRNYPADEEFMAKFSPVVDELKAYVDKPIGRFTKTISTRDAMFGDSAFVDLIHRIQLELTGADVSFAAPLSFNAMIEEGEVFVRDMFKLYKYENLLYTMALSGQEIKDALEYSYGNWFDQMTGPEDHLILFKKDDDGNPLWKEQYRSYATVARYYNYDSAAGINYTVDVSKPAGERITIDSLADGTPFDLEKQYKVAVNSYRGTGGGGHLTTGAGIPKEELSQRLLASTIKDLRYFLMKWIEQQEIVTPEPLGNWEVVPTAWWEQAKKMDYSYLYYPRPPERQEDGPRVHQ</sequence>
<organism evidence="5 6">
    <name type="scientific">candidate division KSB3 bacterium</name>
    <dbReference type="NCBI Taxonomy" id="2044937"/>
    <lineage>
        <taxon>Bacteria</taxon>
        <taxon>candidate division KSB3</taxon>
    </lineage>
</organism>
<dbReference type="InterPro" id="IPR004843">
    <property type="entry name" value="Calcineurin-like_PHP"/>
</dbReference>
<dbReference type="PANTHER" id="PTHR11575">
    <property type="entry name" value="5'-NUCLEOTIDASE-RELATED"/>
    <property type="match status" value="1"/>
</dbReference>
<dbReference type="EMBL" id="WJJP01000617">
    <property type="protein sequence ID" value="MBD3326679.1"/>
    <property type="molecule type" value="Genomic_DNA"/>
</dbReference>
<dbReference type="PANTHER" id="PTHR11575:SF6">
    <property type="entry name" value="2',3'-CYCLIC-NUCLEOTIDE 2'-PHOSPHODIESTERASE_3'-NUCLEOTIDASE"/>
    <property type="match status" value="1"/>
</dbReference>
<dbReference type="AlphaFoldDB" id="A0A9D5JYF7"/>
<dbReference type="Gene3D" id="3.90.780.10">
    <property type="entry name" value="5'-Nucleotidase, C-terminal domain"/>
    <property type="match status" value="1"/>
</dbReference>
<dbReference type="Gene3D" id="3.60.21.10">
    <property type="match status" value="1"/>
</dbReference>
<keyword evidence="1" id="KW-0732">Signal</keyword>
<dbReference type="Pfam" id="PF02872">
    <property type="entry name" value="5_nucleotid_C"/>
    <property type="match status" value="1"/>
</dbReference>
<evidence type="ECO:0000256" key="2">
    <source>
        <dbReference type="RuleBase" id="RU362119"/>
    </source>
</evidence>
<protein>
    <submittedName>
        <fullName evidence="5">Bifunctional metallophosphatase/5'-nucleotidase</fullName>
    </submittedName>
</protein>
<comment type="similarity">
    <text evidence="2">Belongs to the 5'-nucleotidase family.</text>
</comment>
<evidence type="ECO:0000313" key="6">
    <source>
        <dbReference type="Proteomes" id="UP000649604"/>
    </source>
</evidence>
<dbReference type="InterPro" id="IPR036907">
    <property type="entry name" value="5'-Nucleotdase_C_sf"/>
</dbReference>
<dbReference type="GO" id="GO:0030288">
    <property type="term" value="C:outer membrane-bounded periplasmic space"/>
    <property type="evidence" value="ECO:0007669"/>
    <property type="project" value="TreeGrafter"/>
</dbReference>
<dbReference type="Pfam" id="PF00149">
    <property type="entry name" value="Metallophos"/>
    <property type="match status" value="1"/>
</dbReference>
<evidence type="ECO:0000259" key="4">
    <source>
        <dbReference type="Pfam" id="PF02872"/>
    </source>
</evidence>
<feature type="domain" description="5'-Nucleotidase C-terminal" evidence="4">
    <location>
        <begin position="349"/>
        <end position="528"/>
    </location>
</feature>
<keyword evidence="2" id="KW-0378">Hydrolase</keyword>
<keyword evidence="2" id="KW-0547">Nucleotide-binding</keyword>
<accession>A0A9D5JYF7</accession>
<dbReference type="GO" id="GO:0016788">
    <property type="term" value="F:hydrolase activity, acting on ester bonds"/>
    <property type="evidence" value="ECO:0007669"/>
    <property type="project" value="InterPro"/>
</dbReference>
<evidence type="ECO:0000256" key="1">
    <source>
        <dbReference type="ARBA" id="ARBA00022729"/>
    </source>
</evidence>
<dbReference type="InterPro" id="IPR006146">
    <property type="entry name" value="5'-Nucleotdase_CS"/>
</dbReference>
<dbReference type="Proteomes" id="UP000649604">
    <property type="component" value="Unassembled WGS sequence"/>
</dbReference>
<dbReference type="GO" id="GO:0009166">
    <property type="term" value="P:nucleotide catabolic process"/>
    <property type="evidence" value="ECO:0007669"/>
    <property type="project" value="InterPro"/>
</dbReference>
<evidence type="ECO:0000259" key="3">
    <source>
        <dbReference type="Pfam" id="PF00149"/>
    </source>
</evidence>
<name>A0A9D5JYF7_9BACT</name>
<dbReference type="GO" id="GO:0000166">
    <property type="term" value="F:nucleotide binding"/>
    <property type="evidence" value="ECO:0007669"/>
    <property type="project" value="UniProtKB-KW"/>
</dbReference>
<dbReference type="PROSITE" id="PS00785">
    <property type="entry name" value="5_NUCLEOTIDASE_1"/>
    <property type="match status" value="1"/>
</dbReference>
<dbReference type="InterPro" id="IPR006179">
    <property type="entry name" value="5_nucleotidase/apyrase"/>
</dbReference>
<dbReference type="InterPro" id="IPR029052">
    <property type="entry name" value="Metallo-depent_PP-like"/>
</dbReference>
<evidence type="ECO:0000313" key="5">
    <source>
        <dbReference type="EMBL" id="MBD3326679.1"/>
    </source>
</evidence>
<dbReference type="PRINTS" id="PR01607">
    <property type="entry name" value="APYRASEFAMLY"/>
</dbReference>
<dbReference type="GO" id="GO:0046872">
    <property type="term" value="F:metal ion binding"/>
    <property type="evidence" value="ECO:0007669"/>
    <property type="project" value="InterPro"/>
</dbReference>
<proteinExistence type="inferred from homology"/>